<dbReference type="STRING" id="1316194.A0A1Q5ULC0"/>
<dbReference type="Proteomes" id="UP000186955">
    <property type="component" value="Unassembled WGS sequence"/>
</dbReference>
<name>A0A1Q5ULC0_9EURO</name>
<dbReference type="OrthoDB" id="21416at2759"/>
<accession>A0A1Q5ULC0</accession>
<evidence type="ECO:0000313" key="1">
    <source>
        <dbReference type="EMBL" id="OKP13286.1"/>
    </source>
</evidence>
<evidence type="ECO:0000313" key="2">
    <source>
        <dbReference type="Proteomes" id="UP000186955"/>
    </source>
</evidence>
<proteinExistence type="predicted"/>
<dbReference type="EMBL" id="MNBE01000136">
    <property type="protein sequence ID" value="OKP13286.1"/>
    <property type="molecule type" value="Genomic_DNA"/>
</dbReference>
<comment type="caution">
    <text evidence="1">The sequence shown here is derived from an EMBL/GenBank/DDBJ whole genome shotgun (WGS) entry which is preliminary data.</text>
</comment>
<gene>
    <name evidence="1" type="ORF">PENSUB_1017</name>
</gene>
<protein>
    <submittedName>
        <fullName evidence="1">Uncharacterized protein</fullName>
    </submittedName>
</protein>
<dbReference type="AlphaFoldDB" id="A0A1Q5ULC0"/>
<organism evidence="1 2">
    <name type="scientific">Penicillium subrubescens</name>
    <dbReference type="NCBI Taxonomy" id="1316194"/>
    <lineage>
        <taxon>Eukaryota</taxon>
        <taxon>Fungi</taxon>
        <taxon>Dikarya</taxon>
        <taxon>Ascomycota</taxon>
        <taxon>Pezizomycotina</taxon>
        <taxon>Eurotiomycetes</taxon>
        <taxon>Eurotiomycetidae</taxon>
        <taxon>Eurotiales</taxon>
        <taxon>Aspergillaceae</taxon>
        <taxon>Penicillium</taxon>
    </lineage>
</organism>
<sequence>MSLSGSDSGDTILVRAEDVRDFNPGNILPLPAKDLADITKWLQPTPYDFERSEYSRHRASRLLGTGALLTSTQVYQQWHSGDDGLL</sequence>
<keyword evidence="2" id="KW-1185">Reference proteome</keyword>
<reference evidence="1 2" key="1">
    <citation type="submission" date="2016-10" db="EMBL/GenBank/DDBJ databases">
        <title>Genome sequence of the ascomycete fungus Penicillium subrubescens.</title>
        <authorList>
            <person name="De Vries R.P."/>
            <person name="Peng M."/>
            <person name="Dilokpimol A."/>
            <person name="Hilden K."/>
            <person name="Makela M.R."/>
            <person name="Grigoriev I."/>
            <person name="Riley R."/>
            <person name="Granchi Z."/>
        </authorList>
    </citation>
    <scope>NUCLEOTIDE SEQUENCE [LARGE SCALE GENOMIC DNA]</scope>
    <source>
        <strain evidence="1 2">CBS 132785</strain>
    </source>
</reference>